<comment type="caution">
    <text evidence="3">The sequence shown here is derived from an EMBL/GenBank/DDBJ whole genome shotgun (WGS) entry which is preliminary data.</text>
</comment>
<name>A0A967F1N8_9PROT</name>
<organism evidence="3 4">
    <name type="scientific">Pelagibius litoralis</name>
    <dbReference type="NCBI Taxonomy" id="374515"/>
    <lineage>
        <taxon>Bacteria</taxon>
        <taxon>Pseudomonadati</taxon>
        <taxon>Pseudomonadota</taxon>
        <taxon>Alphaproteobacteria</taxon>
        <taxon>Rhodospirillales</taxon>
        <taxon>Rhodovibrionaceae</taxon>
        <taxon>Pelagibius</taxon>
    </lineage>
</organism>
<dbReference type="InterPro" id="IPR023485">
    <property type="entry name" value="Ptyr_pPase"/>
</dbReference>
<dbReference type="Pfam" id="PF00903">
    <property type="entry name" value="Glyoxalase"/>
    <property type="match status" value="1"/>
</dbReference>
<proteinExistence type="predicted"/>
<dbReference type="SUPFAM" id="SSF52788">
    <property type="entry name" value="Phosphotyrosine protein phosphatases I"/>
    <property type="match status" value="1"/>
</dbReference>
<dbReference type="Gene3D" id="3.10.180.10">
    <property type="entry name" value="2,3-Dihydroxybiphenyl 1,2-Dioxygenase, domain 1"/>
    <property type="match status" value="1"/>
</dbReference>
<dbReference type="InterPro" id="IPR036196">
    <property type="entry name" value="Ptyr_pPase_sf"/>
</dbReference>
<accession>A0A967F1N8</accession>
<dbReference type="Gene3D" id="3.40.50.2300">
    <property type="match status" value="1"/>
</dbReference>
<dbReference type="PANTHER" id="PTHR43428:SF1">
    <property type="entry name" value="ARSENATE REDUCTASE"/>
    <property type="match status" value="1"/>
</dbReference>
<dbReference type="InterPro" id="IPR029068">
    <property type="entry name" value="Glyas_Bleomycin-R_OHBP_Dase"/>
</dbReference>
<dbReference type="CDD" id="cd16345">
    <property type="entry name" value="LMWP_ArsC"/>
    <property type="match status" value="1"/>
</dbReference>
<reference evidence="3" key="1">
    <citation type="submission" date="2020-03" db="EMBL/GenBank/DDBJ databases">
        <title>Genome of Pelagibius litoralis DSM 21314T.</title>
        <authorList>
            <person name="Wang G."/>
        </authorList>
    </citation>
    <scope>NUCLEOTIDE SEQUENCE</scope>
    <source>
        <strain evidence="3">DSM 21314</strain>
    </source>
</reference>
<dbReference type="PROSITE" id="PS51819">
    <property type="entry name" value="VOC"/>
    <property type="match status" value="1"/>
</dbReference>
<dbReference type="PANTHER" id="PTHR43428">
    <property type="entry name" value="ARSENATE REDUCTASE"/>
    <property type="match status" value="1"/>
</dbReference>
<keyword evidence="1" id="KW-0059">Arsenical resistance</keyword>
<dbReference type="Pfam" id="PF01451">
    <property type="entry name" value="LMWPc"/>
    <property type="match status" value="1"/>
</dbReference>
<evidence type="ECO:0000313" key="4">
    <source>
        <dbReference type="Proteomes" id="UP000761264"/>
    </source>
</evidence>
<dbReference type="EMBL" id="JAAQPH010000022">
    <property type="protein sequence ID" value="NIA71422.1"/>
    <property type="molecule type" value="Genomic_DNA"/>
</dbReference>
<protein>
    <recommendedName>
        <fullName evidence="2">VOC domain-containing protein</fullName>
    </recommendedName>
</protein>
<dbReference type="GO" id="GO:0046685">
    <property type="term" value="P:response to arsenic-containing substance"/>
    <property type="evidence" value="ECO:0007669"/>
    <property type="project" value="UniProtKB-KW"/>
</dbReference>
<gene>
    <name evidence="3" type="ORF">HBA54_22765</name>
</gene>
<evidence type="ECO:0000259" key="2">
    <source>
        <dbReference type="PROSITE" id="PS51819"/>
    </source>
</evidence>
<feature type="domain" description="VOC" evidence="2">
    <location>
        <begin position="127"/>
        <end position="247"/>
    </location>
</feature>
<evidence type="ECO:0000256" key="1">
    <source>
        <dbReference type="ARBA" id="ARBA00022849"/>
    </source>
</evidence>
<dbReference type="InterPro" id="IPR037523">
    <property type="entry name" value="VOC_core"/>
</dbReference>
<keyword evidence="4" id="KW-1185">Reference proteome</keyword>
<sequence>MAEGLARHLLGGQARVSSAGSAPSQVNPYVVEAMAEIGVDISGQHSKSVDDIDPGSVDLVVTLCAEEVCPVLPGRVRRLHWPISDPASKDSSIAPEEMRRRFRTARDQIKGRIEILKSLLDVPQGPPSNEFHGSVRVADLPASVRFYAWLLGTWPKEWTHRYATFIRPDLNLNFVLLVSDGKELHYDTLYHLGIGMADRDAVIDAYHSAIAFGAQVEKPPRTTWKGTPLHELWLNDPDGTLIEIYARLTEAELAVKPVDEMPVFLVPGTEPAAA</sequence>
<evidence type="ECO:0000313" key="3">
    <source>
        <dbReference type="EMBL" id="NIA71422.1"/>
    </source>
</evidence>
<dbReference type="Proteomes" id="UP000761264">
    <property type="component" value="Unassembled WGS sequence"/>
</dbReference>
<dbReference type="SMART" id="SM00226">
    <property type="entry name" value="LMWPc"/>
    <property type="match status" value="1"/>
</dbReference>
<dbReference type="SUPFAM" id="SSF54593">
    <property type="entry name" value="Glyoxalase/Bleomycin resistance protein/Dihydroxybiphenyl dioxygenase"/>
    <property type="match status" value="1"/>
</dbReference>
<dbReference type="AlphaFoldDB" id="A0A967F1N8"/>
<dbReference type="InterPro" id="IPR004360">
    <property type="entry name" value="Glyas_Fos-R_dOase_dom"/>
</dbReference>